<sequence length="193" mass="22989">MNIYIKCILKKIIGIDEISDKIFNIYMINKYFSKNLSNTSIKIFKNHYINHIKYTNIIINTIKPNYFNIYYIKQLLINEDLTLKIIDKIPILIKNLPYKYKNNKELLLSLCKKENTLIKYASYELKSDYDFINKMISIYPASIYYASANLKDNYSLALKAVNLDGDTIEYLSERLRNNNDIYNIAFKNKFNYF</sequence>
<dbReference type="Pfam" id="PF13475">
    <property type="entry name" value="DUF4116"/>
    <property type="match status" value="2"/>
</dbReference>
<dbReference type="AlphaFoldDB" id="A0A6C0DMN4"/>
<accession>A0A6C0DMN4</accession>
<organism evidence="2">
    <name type="scientific">viral metagenome</name>
    <dbReference type="NCBI Taxonomy" id="1070528"/>
    <lineage>
        <taxon>unclassified sequences</taxon>
        <taxon>metagenomes</taxon>
        <taxon>organismal metagenomes</taxon>
    </lineage>
</organism>
<protein>
    <recommendedName>
        <fullName evidence="1">DUF4116 domain-containing protein</fullName>
    </recommendedName>
</protein>
<evidence type="ECO:0000313" key="2">
    <source>
        <dbReference type="EMBL" id="QHT17544.1"/>
    </source>
</evidence>
<dbReference type="InterPro" id="IPR025197">
    <property type="entry name" value="DUF4116"/>
</dbReference>
<name>A0A6C0DMN4_9ZZZZ</name>
<proteinExistence type="predicted"/>
<feature type="domain" description="DUF4116" evidence="1">
    <location>
        <begin position="103"/>
        <end position="151"/>
    </location>
</feature>
<feature type="domain" description="DUF4116" evidence="1">
    <location>
        <begin position="156"/>
        <end position="189"/>
    </location>
</feature>
<dbReference type="EMBL" id="MN739643">
    <property type="protein sequence ID" value="QHT17544.1"/>
    <property type="molecule type" value="Genomic_DNA"/>
</dbReference>
<reference evidence="2" key="1">
    <citation type="journal article" date="2020" name="Nature">
        <title>Giant virus diversity and host interactions through global metagenomics.</title>
        <authorList>
            <person name="Schulz F."/>
            <person name="Roux S."/>
            <person name="Paez-Espino D."/>
            <person name="Jungbluth S."/>
            <person name="Walsh D.A."/>
            <person name="Denef V.J."/>
            <person name="McMahon K.D."/>
            <person name="Konstantinidis K.T."/>
            <person name="Eloe-Fadrosh E.A."/>
            <person name="Kyrpides N.C."/>
            <person name="Woyke T."/>
        </authorList>
    </citation>
    <scope>NUCLEOTIDE SEQUENCE</scope>
    <source>
        <strain evidence="2">GVMAG-M-3300023174-30</strain>
    </source>
</reference>
<evidence type="ECO:0000259" key="1">
    <source>
        <dbReference type="Pfam" id="PF13475"/>
    </source>
</evidence>